<reference evidence="1" key="1">
    <citation type="journal article" date="2021" name="PeerJ">
        <title>Extensive microbial diversity within the chicken gut microbiome revealed by metagenomics and culture.</title>
        <authorList>
            <person name="Gilroy R."/>
            <person name="Ravi A."/>
            <person name="Getino M."/>
            <person name="Pursley I."/>
            <person name="Horton D.L."/>
            <person name="Alikhan N.F."/>
            <person name="Baker D."/>
            <person name="Gharbi K."/>
            <person name="Hall N."/>
            <person name="Watson M."/>
            <person name="Adriaenssens E.M."/>
            <person name="Foster-Nyarko E."/>
            <person name="Jarju S."/>
            <person name="Secka A."/>
            <person name="Antonio M."/>
            <person name="Oren A."/>
            <person name="Chaudhuri R.R."/>
            <person name="La Ragione R."/>
            <person name="Hildebrand F."/>
            <person name="Pallen M.J."/>
        </authorList>
    </citation>
    <scope>NUCLEOTIDE SEQUENCE</scope>
    <source>
        <strain evidence="1">378</strain>
    </source>
</reference>
<dbReference type="AlphaFoldDB" id="A0A948THH1"/>
<dbReference type="Proteomes" id="UP000733611">
    <property type="component" value="Unassembled WGS sequence"/>
</dbReference>
<name>A0A948THH1_9GAMM</name>
<comment type="caution">
    <text evidence="1">The sequence shown here is derived from an EMBL/GenBank/DDBJ whole genome shotgun (WGS) entry which is preliminary data.</text>
</comment>
<accession>A0A948THH1</accession>
<dbReference type="Pfam" id="PF18985">
    <property type="entry name" value="DUF5718"/>
    <property type="match status" value="1"/>
</dbReference>
<dbReference type="InterPro" id="IPR043776">
    <property type="entry name" value="DUF5718"/>
</dbReference>
<sequence>MLIELQKCACFGVAGNFTGHLEQAGEDKDFTKVKTAEANAPKAVFPTYMPHIGPHTPEFLGVFPFDDYSIIFPKGEQKLQIEPECAIVFDVEWQGEEVKALKPLVFGASNDCSIRKQGATKISQKKNWGPASKGFATNHIKIDSFAPGGILDRYRIASFLVRDGKAYPYGEDSAVKDYSYFYGKLNEWLIDKLNHQQDEGPAENINLYLNEALRPQRIMVSVGATRYTPFGQENFLQIGDLALVVLYPSDVYTKEDIIHRAQVDNLEEDDISVLRQEIIVKGEPV</sequence>
<protein>
    <submittedName>
        <fullName evidence="1">Uncharacterized protein</fullName>
    </submittedName>
</protein>
<organism evidence="1 2">
    <name type="scientific">Candidatus Anaerobiospirillum pullicola</name>
    <dbReference type="NCBI Taxonomy" id="2838451"/>
    <lineage>
        <taxon>Bacteria</taxon>
        <taxon>Pseudomonadati</taxon>
        <taxon>Pseudomonadota</taxon>
        <taxon>Gammaproteobacteria</taxon>
        <taxon>Aeromonadales</taxon>
        <taxon>Succinivibrionaceae</taxon>
        <taxon>Anaerobiospirillum</taxon>
    </lineage>
</organism>
<evidence type="ECO:0000313" key="2">
    <source>
        <dbReference type="Proteomes" id="UP000733611"/>
    </source>
</evidence>
<reference evidence="1" key="2">
    <citation type="submission" date="2021-04" db="EMBL/GenBank/DDBJ databases">
        <authorList>
            <person name="Gilroy R."/>
        </authorList>
    </citation>
    <scope>NUCLEOTIDE SEQUENCE</scope>
    <source>
        <strain evidence="1">378</strain>
    </source>
</reference>
<evidence type="ECO:0000313" key="1">
    <source>
        <dbReference type="EMBL" id="MBU3844907.1"/>
    </source>
</evidence>
<dbReference type="EMBL" id="JAHLFE010000177">
    <property type="protein sequence ID" value="MBU3844907.1"/>
    <property type="molecule type" value="Genomic_DNA"/>
</dbReference>
<gene>
    <name evidence="1" type="ORF">H9847_08625</name>
</gene>
<proteinExistence type="predicted"/>